<dbReference type="SUPFAM" id="SSF101116">
    <property type="entry name" value="Flagellar export chaperone FliS"/>
    <property type="match status" value="1"/>
</dbReference>
<protein>
    <recommendedName>
        <fullName evidence="6">Flagellar secretion chaperone FliS</fullName>
    </recommendedName>
</protein>
<keyword evidence="7" id="KW-0966">Cell projection</keyword>
<evidence type="ECO:0000313" key="8">
    <source>
        <dbReference type="Proteomes" id="UP000480275"/>
    </source>
</evidence>
<dbReference type="GO" id="GO:0071973">
    <property type="term" value="P:bacterial-type flagellum-dependent cell motility"/>
    <property type="evidence" value="ECO:0007669"/>
    <property type="project" value="TreeGrafter"/>
</dbReference>
<dbReference type="EMBL" id="WIXJ01000004">
    <property type="protein sequence ID" value="MQY51577.1"/>
    <property type="molecule type" value="Genomic_DNA"/>
</dbReference>
<evidence type="ECO:0000256" key="2">
    <source>
        <dbReference type="ARBA" id="ARBA00008787"/>
    </source>
</evidence>
<sequence length="143" mass="15319">MFGAAINPVNAYKSVGIETSVQSASPHRLIVLLFEGAAQAIVDARAGMAAKDIARKGLSISKAIDIILNGLRASLNREEGGELAENLYALYDYMARRLLHANMHNDAAALEEVQKLLGEIHEAWLAIANKVEPQAATANASRP</sequence>
<evidence type="ECO:0000256" key="5">
    <source>
        <dbReference type="ARBA" id="ARBA00023186"/>
    </source>
</evidence>
<dbReference type="GO" id="GO:0044780">
    <property type="term" value="P:bacterial-type flagellum assembly"/>
    <property type="evidence" value="ECO:0007669"/>
    <property type="project" value="InterPro"/>
</dbReference>
<gene>
    <name evidence="7" type="primary">fliS</name>
    <name evidence="7" type="ORF">GHK24_07315</name>
</gene>
<comment type="subcellular location">
    <subcellularLocation>
        <location evidence="1 6">Cytoplasm</location>
        <location evidence="1 6">Cytosol</location>
    </subcellularLocation>
</comment>
<organism evidence="7 8">
    <name type="scientific">Rhodocyclus tenuis</name>
    <name type="common">Rhodospirillum tenue</name>
    <dbReference type="NCBI Taxonomy" id="1066"/>
    <lineage>
        <taxon>Bacteria</taxon>
        <taxon>Pseudomonadati</taxon>
        <taxon>Pseudomonadota</taxon>
        <taxon>Betaproteobacteria</taxon>
        <taxon>Rhodocyclales</taxon>
        <taxon>Rhodocyclaceae</taxon>
        <taxon>Rhodocyclus</taxon>
    </lineage>
</organism>
<keyword evidence="7" id="KW-0969">Cilium</keyword>
<dbReference type="PIRSF" id="PIRSF039090">
    <property type="entry name" value="Flis"/>
    <property type="match status" value="1"/>
</dbReference>
<comment type="caution">
    <text evidence="7">The sequence shown here is derived from an EMBL/GenBank/DDBJ whole genome shotgun (WGS) entry which is preliminary data.</text>
</comment>
<evidence type="ECO:0000256" key="3">
    <source>
        <dbReference type="ARBA" id="ARBA00022490"/>
    </source>
</evidence>
<dbReference type="AlphaFoldDB" id="A0A6L5JW20"/>
<dbReference type="InterPro" id="IPR003713">
    <property type="entry name" value="FliS"/>
</dbReference>
<keyword evidence="4 6" id="KW-1005">Bacterial flagellum biogenesis</keyword>
<evidence type="ECO:0000313" key="7">
    <source>
        <dbReference type="EMBL" id="MQY51577.1"/>
    </source>
</evidence>
<name>A0A6L5JW20_RHOTE</name>
<evidence type="ECO:0000256" key="4">
    <source>
        <dbReference type="ARBA" id="ARBA00022795"/>
    </source>
</evidence>
<dbReference type="NCBIfam" id="TIGR00208">
    <property type="entry name" value="fliS"/>
    <property type="match status" value="1"/>
</dbReference>
<dbReference type="InterPro" id="IPR036584">
    <property type="entry name" value="FliS_sf"/>
</dbReference>
<keyword evidence="7" id="KW-0282">Flagellum</keyword>
<dbReference type="Gene3D" id="1.20.120.340">
    <property type="entry name" value="Flagellar protein FliS"/>
    <property type="match status" value="1"/>
</dbReference>
<keyword evidence="5" id="KW-0143">Chaperone</keyword>
<comment type="similarity">
    <text evidence="2 6">Belongs to the FliS family.</text>
</comment>
<proteinExistence type="inferred from homology"/>
<dbReference type="GO" id="GO:0005829">
    <property type="term" value="C:cytosol"/>
    <property type="evidence" value="ECO:0007669"/>
    <property type="project" value="UniProtKB-SubCell"/>
</dbReference>
<dbReference type="Proteomes" id="UP000480275">
    <property type="component" value="Unassembled WGS sequence"/>
</dbReference>
<reference evidence="7 8" key="1">
    <citation type="submission" date="2019-10" db="EMBL/GenBank/DDBJ databases">
        <title>Whole-genome sequence of the purple nonsulfur photosynthetic bacterium Rhodocyclus tenuis.</title>
        <authorList>
            <person name="Kyndt J.A."/>
            <person name="Meyer T.E."/>
        </authorList>
    </citation>
    <scope>NUCLEOTIDE SEQUENCE [LARGE SCALE GENOMIC DNA]</scope>
    <source>
        <strain evidence="7 8">DSM 110</strain>
    </source>
</reference>
<evidence type="ECO:0000256" key="1">
    <source>
        <dbReference type="ARBA" id="ARBA00004514"/>
    </source>
</evidence>
<accession>A0A6L5JW20</accession>
<dbReference type="PANTHER" id="PTHR34773:SF1">
    <property type="entry name" value="FLAGELLAR SECRETION CHAPERONE FLIS"/>
    <property type="match status" value="1"/>
</dbReference>
<dbReference type="PANTHER" id="PTHR34773">
    <property type="entry name" value="FLAGELLAR SECRETION CHAPERONE FLIS"/>
    <property type="match status" value="1"/>
</dbReference>
<dbReference type="CDD" id="cd16098">
    <property type="entry name" value="FliS"/>
    <property type="match status" value="1"/>
</dbReference>
<evidence type="ECO:0000256" key="6">
    <source>
        <dbReference type="PIRNR" id="PIRNR039090"/>
    </source>
</evidence>
<dbReference type="Pfam" id="PF02561">
    <property type="entry name" value="FliS"/>
    <property type="match status" value="1"/>
</dbReference>
<keyword evidence="3 6" id="KW-0963">Cytoplasm</keyword>
<dbReference type="OrthoDB" id="9792010at2"/>